<dbReference type="InterPro" id="IPR011010">
    <property type="entry name" value="DNA_brk_join_enz"/>
</dbReference>
<evidence type="ECO:0000313" key="6">
    <source>
        <dbReference type="Proteomes" id="UP000076852"/>
    </source>
</evidence>
<dbReference type="InterPro" id="IPR013762">
    <property type="entry name" value="Integrase-like_cat_sf"/>
</dbReference>
<dbReference type="GO" id="GO:0006310">
    <property type="term" value="P:DNA recombination"/>
    <property type="evidence" value="ECO:0007669"/>
    <property type="project" value="UniProtKB-KW"/>
</dbReference>
<dbReference type="Gene3D" id="1.10.443.10">
    <property type="entry name" value="Intergrase catalytic core"/>
    <property type="match status" value="1"/>
</dbReference>
<dbReference type="PROSITE" id="PS51898">
    <property type="entry name" value="TYR_RECOMBINASE"/>
    <property type="match status" value="1"/>
</dbReference>
<dbReference type="STRING" id="1804984.AYM40_21075"/>
<evidence type="ECO:0000313" key="5">
    <source>
        <dbReference type="EMBL" id="ANB74945.1"/>
    </source>
</evidence>
<feature type="domain" description="Tyr recombinase" evidence="4">
    <location>
        <begin position="103"/>
        <end position="302"/>
    </location>
</feature>
<organism evidence="5 6">
    <name type="scientific">Paraburkholderia phytofirmans OLGA172</name>
    <dbReference type="NCBI Taxonomy" id="1417228"/>
    <lineage>
        <taxon>Bacteria</taxon>
        <taxon>Pseudomonadati</taxon>
        <taxon>Pseudomonadota</taxon>
        <taxon>Betaproteobacteria</taxon>
        <taxon>Burkholderiales</taxon>
        <taxon>Burkholderiaceae</taxon>
        <taxon>Paraburkholderia</taxon>
    </lineage>
</organism>
<dbReference type="GO" id="GO:0007059">
    <property type="term" value="P:chromosome segregation"/>
    <property type="evidence" value="ECO:0007669"/>
    <property type="project" value="UniProtKB-KW"/>
</dbReference>
<gene>
    <name evidence="5" type="ORF">AYM40_21075</name>
</gene>
<dbReference type="Proteomes" id="UP000076852">
    <property type="component" value="Chromosome 2"/>
</dbReference>
<dbReference type="SUPFAM" id="SSF56349">
    <property type="entry name" value="DNA breaking-rejoining enzymes"/>
    <property type="match status" value="1"/>
</dbReference>
<dbReference type="KEGG" id="buz:AYM40_21075"/>
<proteinExistence type="predicted"/>
<keyword evidence="6" id="KW-1185">Reference proteome</keyword>
<evidence type="ECO:0000256" key="3">
    <source>
        <dbReference type="ARBA" id="ARBA00023172"/>
    </source>
</evidence>
<dbReference type="GO" id="GO:0015074">
    <property type="term" value="P:DNA integration"/>
    <property type="evidence" value="ECO:0007669"/>
    <property type="project" value="UniProtKB-KW"/>
</dbReference>
<dbReference type="OrthoDB" id="662444at2"/>
<dbReference type="EMBL" id="CP014579">
    <property type="protein sequence ID" value="ANB74945.1"/>
    <property type="molecule type" value="Genomic_DNA"/>
</dbReference>
<protein>
    <submittedName>
        <fullName evidence="5">Integrase</fullName>
    </submittedName>
</protein>
<sequence length="315" mass="36172">MKRSVRMLSLAEDYLASRRRLGFDLRCTGRRLLDFACFADRIGHQGPLTVKLAASWARSASSQVPFTWARRIEIVRPFARYLQQFDPATEVPPLYLFGRAHRRLTPHIYADEEIRELLAAASTLPSKEKLRPVTYSTLFGLIAATGLRISEALNLRRADVDLDQGLLMIRVTKYRKSRVVPLHQTVVRALAHYVELRDRDWPITLSDHFFIVHGSSMKISTVEEVFSSLRSQLGWVARGDHPAPRIHDLRHSFICRRVLLWYQQGVDVDNAMIMLSTYVGHAKVTDTYWYLTGIPELMAIAAQRFEHFTEGVCHV</sequence>
<name>A0A160FQ13_9BURK</name>
<evidence type="ECO:0000256" key="2">
    <source>
        <dbReference type="ARBA" id="ARBA00022908"/>
    </source>
</evidence>
<keyword evidence="2" id="KW-0229">DNA integration</keyword>
<evidence type="ECO:0000259" key="4">
    <source>
        <dbReference type="PROSITE" id="PS51898"/>
    </source>
</evidence>
<accession>A0A160FQ13</accession>
<dbReference type="Pfam" id="PF00589">
    <property type="entry name" value="Phage_integrase"/>
    <property type="match status" value="1"/>
</dbReference>
<keyword evidence="3" id="KW-0233">DNA recombination</keyword>
<dbReference type="InterPro" id="IPR002104">
    <property type="entry name" value="Integrase_catalytic"/>
</dbReference>
<dbReference type="InterPro" id="IPR050090">
    <property type="entry name" value="Tyrosine_recombinase_XerCD"/>
</dbReference>
<dbReference type="AlphaFoldDB" id="A0A160FQ13"/>
<reference evidence="5 6" key="1">
    <citation type="journal article" date="2016" name="Gene">
        <title>PacBio SMRT assembly of a complex multi-replicon genome reveals chlorocatechol degradative operon in a region of genome plasticity.</title>
        <authorList>
            <person name="Ricker N."/>
            <person name="Shen S.Y."/>
            <person name="Goordial J."/>
            <person name="Jin S."/>
            <person name="Fulthorpe R.R."/>
        </authorList>
    </citation>
    <scope>NUCLEOTIDE SEQUENCE [LARGE SCALE GENOMIC DNA]</scope>
    <source>
        <strain evidence="5 6">OLGA172</strain>
    </source>
</reference>
<dbReference type="CDD" id="cd00797">
    <property type="entry name" value="INT_RitB_C_like"/>
    <property type="match status" value="1"/>
</dbReference>
<dbReference type="RefSeq" id="WP_063498246.1">
    <property type="nucleotide sequence ID" value="NZ_CP014579.1"/>
</dbReference>
<evidence type="ECO:0000256" key="1">
    <source>
        <dbReference type="ARBA" id="ARBA00022829"/>
    </source>
</evidence>
<dbReference type="PANTHER" id="PTHR30349">
    <property type="entry name" value="PHAGE INTEGRASE-RELATED"/>
    <property type="match status" value="1"/>
</dbReference>
<dbReference type="PANTHER" id="PTHR30349:SF81">
    <property type="entry name" value="TYROSINE RECOMBINASE XERC"/>
    <property type="match status" value="1"/>
</dbReference>
<dbReference type="GO" id="GO:0003677">
    <property type="term" value="F:DNA binding"/>
    <property type="evidence" value="ECO:0007669"/>
    <property type="project" value="InterPro"/>
</dbReference>
<keyword evidence="1" id="KW-0159">Chromosome partition</keyword>